<feature type="domain" description="DNA-directed RNA polymerase beta subunit external 1" evidence="14">
    <location>
        <begin position="592"/>
        <end position="657"/>
    </location>
</feature>
<dbReference type="GO" id="GO:0003677">
    <property type="term" value="F:DNA binding"/>
    <property type="evidence" value="ECO:0007669"/>
    <property type="project" value="UniProtKB-UniRule"/>
</dbReference>
<dbReference type="InterPro" id="IPR014724">
    <property type="entry name" value="RNA_pol_RPB2_OB-fold"/>
</dbReference>
<dbReference type="EMBL" id="CP039852">
    <property type="protein sequence ID" value="QCZ92304.1"/>
    <property type="molecule type" value="Genomic_DNA"/>
</dbReference>
<evidence type="ECO:0000256" key="6">
    <source>
        <dbReference type="HAMAP-Rule" id="MF_01321"/>
    </source>
</evidence>
<feature type="domain" description="RNA polymerase Rpb2" evidence="10">
    <location>
        <begin position="1266"/>
        <end position="1341"/>
    </location>
</feature>
<dbReference type="SUPFAM" id="SSF64484">
    <property type="entry name" value="beta and beta-prime subunits of DNA dependent RNA-polymerase"/>
    <property type="match status" value="1"/>
</dbReference>
<dbReference type="Pfam" id="PF04563">
    <property type="entry name" value="RNA_pol_Rpb2_1"/>
    <property type="match status" value="1"/>
</dbReference>
<comment type="catalytic activity">
    <reaction evidence="5 6 8">
        <text>RNA(n) + a ribonucleoside 5'-triphosphate = RNA(n+1) + diphosphate</text>
        <dbReference type="Rhea" id="RHEA:21248"/>
        <dbReference type="Rhea" id="RHEA-COMP:14527"/>
        <dbReference type="Rhea" id="RHEA-COMP:17342"/>
        <dbReference type="ChEBI" id="CHEBI:33019"/>
        <dbReference type="ChEBI" id="CHEBI:61557"/>
        <dbReference type="ChEBI" id="CHEBI:140395"/>
        <dbReference type="EC" id="2.7.7.6"/>
    </reaction>
</comment>
<dbReference type="FunFam" id="3.90.1100.10:FF:000002">
    <property type="entry name" value="DNA-directed RNA polymerase subunit beta"/>
    <property type="match status" value="1"/>
</dbReference>
<keyword evidence="2 6" id="KW-0808">Transferase</keyword>
<dbReference type="NCBIfam" id="TIGR02013">
    <property type="entry name" value="rpoB"/>
    <property type="match status" value="1"/>
</dbReference>
<evidence type="ECO:0000259" key="13">
    <source>
        <dbReference type="Pfam" id="PF04565"/>
    </source>
</evidence>
<keyword evidence="16" id="KW-1185">Reference proteome</keyword>
<gene>
    <name evidence="6 15" type="primary">rpoB</name>
    <name evidence="15" type="ORF">FBQ74_01900</name>
</gene>
<dbReference type="GO" id="GO:0006351">
    <property type="term" value="P:DNA-templated transcription"/>
    <property type="evidence" value="ECO:0007669"/>
    <property type="project" value="UniProtKB-UniRule"/>
</dbReference>
<sequence length="1342" mass="150264">MVYSYSEKKRIRKDFGKRPQVLEIPYLLSIQLDSFKKFIETDPDAQHGLEAAFRSVFPIKSYSGNSELQFVSYRLGEPVFDVQECQIRGVTYSAPLRVKLRLVLFDKEAAPGTVKDIKEQEVYMGEIPLMTENGTFVINGTERVIVSQLHRSPGVFYDHDKGKTHSSGKVLYNARVIPYRGSWLDFEFDPKDNLFVRIDRRRKLPATIILRALEMSTEEILETFFEKVQVRIEKDSLMMEVVPDRLRGETAQFDILDGDGNVLVETGRRISARHTRALDKAGVTELAVPAEYLMGRVYASTYVDEDSGEVIVSANDEVTLENLAALSQANIKDFEILYINELDHGSYISDTLRIDSTTNRLEALVEIYRMMRPGEPPTKDAAETLFDNLFFSDERYDLSSVGRMKFNRRLGRDELTGSGTLEKDDIVSVMKRLILIRDGKDEVDDIDHLGNRRIRSVGEMAENQFRVGLVRVERAVKERLSLGDLDNIMPQDLINAKPISAAVKEFFGSSQLSQFMDQNNPLSEVTHKRRISALGPGGLTRERAGFEVRDVHPTHYGRLCPIETPEGPNIGLINSLASFARTNDFGFLETPFRRIKDGVVTDEIDYLSAIEEGQYVIAQANIALDENGAVIDDLIPSRHRGETVLMPRAEISYMDVSPQQIVSVAASIIPFLEHDDANRALMGANMQRQAVPTLRADKPLVGTGMERTIAVDSGVTVVAKRGGVVDYVDASRIVIKVDEDEMLAGEAGIDIYNLTKYTRSNQNTCINQKPTCNVGDPIVSGDVLADGPSTDLGELALGQNMRIAFMPWNGYNFEDSILISERVAQEDRFTTIHIQELSCIARDTKLGPEEISSDIPNVGEAALGKLDESGVVYIGAEVKGGDILVGKVTPKGETQLTPEEKLLRAIFGEKASDVKDTSLRVPNSVHGTVIDVQVFTRDGVEKDKRALEIEDMQLRQVKKDLSDEFNILADGTFARARNMLIKAGVEEGKLDSTPREKWFELTLKDEDAQNELDQIADQYAEIKQDFDKKFEAKRRKITQGDDLAPGVLKIVKVYLAVKRHIQPGDKMAGRHGNKGVISTIVPVEDMPYDEFGNPVDIVLNPLGVPSRMNIGQILETHMGMAAHGIGVKIDRMLKEQEEQAKLRDFLKEVYTLGENHQEVDIDNFTDHEVNRLAENLRKGLPIATPVFDGAREEEIKALLKLADIPESGQITLYDGRTGRSFERPVTVGYMYMLKLNHLVDDKMHARSTGSYSLVTQQPLGGKAQFGGQRFGEMEVWALEAYGAAYTLQEMLTVKSDDVNGRTKMYKNIVDGDHRMEPGMPESFNVLLKEIRSLGINIELEEK</sequence>
<dbReference type="InterPro" id="IPR007641">
    <property type="entry name" value="RNA_pol_Rpb2_7"/>
</dbReference>
<dbReference type="Gene3D" id="3.90.1100.10">
    <property type="match status" value="2"/>
</dbReference>
<evidence type="ECO:0000259" key="14">
    <source>
        <dbReference type="Pfam" id="PF10385"/>
    </source>
</evidence>
<dbReference type="RefSeq" id="WP_139755065.1">
    <property type="nucleotide sequence ID" value="NZ_CP039852.1"/>
</dbReference>
<dbReference type="FunFam" id="2.40.50.150:FF:000001">
    <property type="entry name" value="DNA-directed RNA polymerase subunit beta"/>
    <property type="match status" value="1"/>
</dbReference>
<evidence type="ECO:0000259" key="9">
    <source>
        <dbReference type="Pfam" id="PF00562"/>
    </source>
</evidence>
<dbReference type="KEGG" id="salk:FBQ74_01900"/>
<dbReference type="InterPro" id="IPR042107">
    <property type="entry name" value="DNA-dir_RNA_pol_bsu_ext_1_sf"/>
</dbReference>
<comment type="function">
    <text evidence="6 8">DNA-dependent RNA polymerase catalyzes the transcription of DNA into RNA using the four ribonucleoside triphosphates as substrates.</text>
</comment>
<dbReference type="Pfam" id="PF04561">
    <property type="entry name" value="RNA_pol_Rpb2_2"/>
    <property type="match status" value="2"/>
</dbReference>
<dbReference type="InterPro" id="IPR007120">
    <property type="entry name" value="DNA-dir_RNAP_su2_dom"/>
</dbReference>
<dbReference type="Pfam" id="PF04560">
    <property type="entry name" value="RNA_pol_Rpb2_7"/>
    <property type="match status" value="1"/>
</dbReference>
<accession>A0A5B7Y9J7</accession>
<evidence type="ECO:0000256" key="3">
    <source>
        <dbReference type="ARBA" id="ARBA00022695"/>
    </source>
</evidence>
<dbReference type="InterPro" id="IPR007645">
    <property type="entry name" value="RNA_pol_Rpb2_3"/>
</dbReference>
<dbReference type="FunFam" id="3.90.1800.10:FF:000001">
    <property type="entry name" value="DNA-directed RNA polymerase subunit beta"/>
    <property type="match status" value="1"/>
</dbReference>
<evidence type="ECO:0000259" key="12">
    <source>
        <dbReference type="Pfam" id="PF04563"/>
    </source>
</evidence>
<reference evidence="15 16" key="1">
    <citation type="submission" date="2019-04" db="EMBL/GenBank/DDBJ databases">
        <title>Salinimonas iocasae sp. nov., a halophilic bacterium isolated from the outer tube casing of tubeworms in Okinawa Trough.</title>
        <authorList>
            <person name="Zhang H."/>
            <person name="Wang H."/>
            <person name="Li C."/>
        </authorList>
    </citation>
    <scope>NUCLEOTIDE SEQUENCE [LARGE SCALE GENOMIC DNA]</scope>
    <source>
        <strain evidence="15 16">KX18D6</strain>
    </source>
</reference>
<dbReference type="InterPro" id="IPR037034">
    <property type="entry name" value="RNA_pol_Rpb2_2_sf"/>
</dbReference>
<dbReference type="Gene3D" id="2.40.50.100">
    <property type="match status" value="1"/>
</dbReference>
<dbReference type="Gene3D" id="3.90.1800.10">
    <property type="entry name" value="RNA polymerase alpha subunit dimerisation domain"/>
    <property type="match status" value="1"/>
</dbReference>
<dbReference type="Gene3D" id="2.40.270.10">
    <property type="entry name" value="DNA-directed RNA polymerase, subunit 2, domain 6"/>
    <property type="match status" value="2"/>
</dbReference>
<evidence type="ECO:0000313" key="15">
    <source>
        <dbReference type="EMBL" id="QCZ92304.1"/>
    </source>
</evidence>
<dbReference type="Gene3D" id="2.30.150.10">
    <property type="entry name" value="DNA-directed RNA polymerase, beta subunit, external 1 domain"/>
    <property type="match status" value="1"/>
</dbReference>
<dbReference type="HAMAP" id="MF_01321">
    <property type="entry name" value="RNApol_bact_RpoB"/>
    <property type="match status" value="1"/>
</dbReference>
<comment type="similarity">
    <text evidence="6 7">Belongs to the RNA polymerase beta chain family.</text>
</comment>
<dbReference type="OrthoDB" id="9803954at2"/>
<dbReference type="FunFam" id="2.40.270.10:FF:000004">
    <property type="entry name" value="DNA-directed RNA polymerase subunit beta"/>
    <property type="match status" value="1"/>
</dbReference>
<evidence type="ECO:0000313" key="16">
    <source>
        <dbReference type="Proteomes" id="UP000304912"/>
    </source>
</evidence>
<evidence type="ECO:0000256" key="7">
    <source>
        <dbReference type="RuleBase" id="RU000434"/>
    </source>
</evidence>
<dbReference type="Gene3D" id="3.90.1110.10">
    <property type="entry name" value="RNA polymerase Rpb2, domain 2"/>
    <property type="match status" value="2"/>
</dbReference>
<name>A0A5B7Y9J7_9ALTE</name>
<evidence type="ECO:0000259" key="11">
    <source>
        <dbReference type="Pfam" id="PF04561"/>
    </source>
</evidence>
<comment type="subunit">
    <text evidence="6 8">The RNAP catalytic core consists of 2 alpha, 1 beta, 1 beta' and 1 omega subunit. When a sigma factor is associated with the core the holoenzyme is formed, which can initiate transcription.</text>
</comment>
<dbReference type="InterPro" id="IPR010243">
    <property type="entry name" value="RNA_pol_bsu_bac"/>
</dbReference>
<dbReference type="PROSITE" id="PS01166">
    <property type="entry name" value="RNA_POL_BETA"/>
    <property type="match status" value="1"/>
</dbReference>
<dbReference type="InterPro" id="IPR037033">
    <property type="entry name" value="DNA-dir_RNAP_su2_hyb_sf"/>
</dbReference>
<dbReference type="Proteomes" id="UP000304912">
    <property type="component" value="Chromosome"/>
</dbReference>
<dbReference type="InterPro" id="IPR019462">
    <property type="entry name" value="DNA-dir_RNA_pol_bsu_external_1"/>
</dbReference>
<dbReference type="GO" id="GO:0000428">
    <property type="term" value="C:DNA-directed RNA polymerase complex"/>
    <property type="evidence" value="ECO:0007669"/>
    <property type="project" value="UniProtKB-KW"/>
</dbReference>
<feature type="domain" description="RNA polymerase Rpb2" evidence="11">
    <location>
        <begin position="151"/>
        <end position="225"/>
    </location>
</feature>
<dbReference type="NCBIfam" id="NF001616">
    <property type="entry name" value="PRK00405.1"/>
    <property type="match status" value="1"/>
</dbReference>
<keyword evidence="3 6" id="KW-0548">Nucleotidyltransferase</keyword>
<keyword evidence="1 6" id="KW-0240">DNA-directed RNA polymerase</keyword>
<dbReference type="CDD" id="cd00653">
    <property type="entry name" value="RNA_pol_B_RPB2"/>
    <property type="match status" value="1"/>
</dbReference>
<dbReference type="Pfam" id="PF10385">
    <property type="entry name" value="RNA_pol_Rpb2_45"/>
    <property type="match status" value="1"/>
</dbReference>
<evidence type="ECO:0000259" key="10">
    <source>
        <dbReference type="Pfam" id="PF04560"/>
    </source>
</evidence>
<dbReference type="Pfam" id="PF00562">
    <property type="entry name" value="RNA_pol_Rpb2_6"/>
    <property type="match status" value="1"/>
</dbReference>
<dbReference type="GO" id="GO:0032549">
    <property type="term" value="F:ribonucleoside binding"/>
    <property type="evidence" value="ECO:0007669"/>
    <property type="project" value="InterPro"/>
</dbReference>
<organism evidence="15 16">
    <name type="scientific">Salinimonas iocasae</name>
    <dbReference type="NCBI Taxonomy" id="2572577"/>
    <lineage>
        <taxon>Bacteria</taxon>
        <taxon>Pseudomonadati</taxon>
        <taxon>Pseudomonadota</taxon>
        <taxon>Gammaproteobacteria</taxon>
        <taxon>Alteromonadales</taxon>
        <taxon>Alteromonadaceae</taxon>
        <taxon>Alteromonas/Salinimonas group</taxon>
        <taxon>Salinimonas</taxon>
    </lineage>
</organism>
<proteinExistence type="inferred from homology"/>
<feature type="domain" description="RNA polymerase Rpb2" evidence="13">
    <location>
        <begin position="514"/>
        <end position="581"/>
    </location>
</feature>
<dbReference type="InterPro" id="IPR007644">
    <property type="entry name" value="RNA_pol_bsu_protrusion"/>
</dbReference>
<feature type="domain" description="DNA-directed RNA polymerase subunit 2 hybrid-binding" evidence="9">
    <location>
        <begin position="718"/>
        <end position="1264"/>
    </location>
</feature>
<dbReference type="InterPro" id="IPR015712">
    <property type="entry name" value="DNA-dir_RNA_pol_su2"/>
</dbReference>
<dbReference type="FunFam" id="2.40.270.10:FF:000003">
    <property type="entry name" value="DNA-directed RNA polymerase subunit beta"/>
    <property type="match status" value="1"/>
</dbReference>
<evidence type="ECO:0000256" key="1">
    <source>
        <dbReference type="ARBA" id="ARBA00022478"/>
    </source>
</evidence>
<dbReference type="Pfam" id="PF04565">
    <property type="entry name" value="RNA_pol_Rpb2_3"/>
    <property type="match status" value="1"/>
</dbReference>
<dbReference type="InterPro" id="IPR007642">
    <property type="entry name" value="RNA_pol_Rpb2_2"/>
</dbReference>
<keyword evidence="4 6" id="KW-0804">Transcription</keyword>
<feature type="domain" description="RNA polymerase Rpb2" evidence="11">
    <location>
        <begin position="355"/>
        <end position="455"/>
    </location>
</feature>
<evidence type="ECO:0000256" key="5">
    <source>
        <dbReference type="ARBA" id="ARBA00048552"/>
    </source>
</evidence>
<dbReference type="InterPro" id="IPR007121">
    <property type="entry name" value="RNA_pol_bsu_CS"/>
</dbReference>
<evidence type="ECO:0000256" key="2">
    <source>
        <dbReference type="ARBA" id="ARBA00022679"/>
    </source>
</evidence>
<feature type="domain" description="RNA polymerase beta subunit protrusion" evidence="12">
    <location>
        <begin position="27"/>
        <end position="500"/>
    </location>
</feature>
<dbReference type="GO" id="GO:0003899">
    <property type="term" value="F:DNA-directed RNA polymerase activity"/>
    <property type="evidence" value="ECO:0007669"/>
    <property type="project" value="UniProtKB-UniRule"/>
</dbReference>
<dbReference type="Gene3D" id="2.40.50.150">
    <property type="match status" value="1"/>
</dbReference>
<evidence type="ECO:0000256" key="8">
    <source>
        <dbReference type="RuleBase" id="RU363031"/>
    </source>
</evidence>
<evidence type="ECO:0000256" key="4">
    <source>
        <dbReference type="ARBA" id="ARBA00023163"/>
    </source>
</evidence>
<dbReference type="FunFam" id="2.40.50.100:FF:000006">
    <property type="entry name" value="DNA-directed RNA polymerase subunit beta"/>
    <property type="match status" value="1"/>
</dbReference>
<dbReference type="PANTHER" id="PTHR20856">
    <property type="entry name" value="DNA-DIRECTED RNA POLYMERASE I SUBUNIT 2"/>
    <property type="match status" value="1"/>
</dbReference>
<protein>
    <recommendedName>
        <fullName evidence="6 8">DNA-directed RNA polymerase subunit beta</fullName>
        <shortName evidence="6">RNAP subunit beta</shortName>
        <ecNumber evidence="6 8">2.7.7.6</ecNumber>
    </recommendedName>
    <alternativeName>
        <fullName evidence="6">RNA polymerase subunit beta</fullName>
    </alternativeName>
    <alternativeName>
        <fullName evidence="6">Transcriptase subunit beta</fullName>
    </alternativeName>
</protein>
<dbReference type="EC" id="2.7.7.6" evidence="6 8"/>